<name>A0A1H1EEF6_9ACTN</name>
<proteinExistence type="predicted"/>
<dbReference type="STRING" id="35622.SAMN04489764_2420"/>
<gene>
    <name evidence="2" type="ORF">SAMN04489764_2420</name>
</gene>
<accession>A0A1H1EEF6</accession>
<feature type="domain" description="Cupin type-2" evidence="1">
    <location>
        <begin position="37"/>
        <end position="91"/>
    </location>
</feature>
<dbReference type="InterPro" id="IPR013096">
    <property type="entry name" value="Cupin_2"/>
</dbReference>
<dbReference type="GO" id="GO:0016853">
    <property type="term" value="F:isomerase activity"/>
    <property type="evidence" value="ECO:0007669"/>
    <property type="project" value="UniProtKB-KW"/>
</dbReference>
<dbReference type="AlphaFoldDB" id="A0A1H1EEF6"/>
<dbReference type="EMBL" id="FNKK01000002">
    <property type="protein sequence ID" value="SDQ86556.1"/>
    <property type="molecule type" value="Genomic_DNA"/>
</dbReference>
<keyword evidence="3" id="KW-1185">Reference proteome</keyword>
<dbReference type="SUPFAM" id="SSF51182">
    <property type="entry name" value="RmlC-like cupins"/>
    <property type="match status" value="1"/>
</dbReference>
<evidence type="ECO:0000259" key="1">
    <source>
        <dbReference type="Pfam" id="PF07883"/>
    </source>
</evidence>
<evidence type="ECO:0000313" key="3">
    <source>
        <dbReference type="Proteomes" id="UP000217103"/>
    </source>
</evidence>
<sequence length="117" mass="12549">MGRLIKNASRIPVPGGKIIDEYVGRVNTGEERISIAHMTAPPGWSEPPQTPSFHEYTLVLRGIVRVEHDGGVTDVGAGQAFVSEPGEKVRYSVGPDGAEYVAICMPAFSPETAGREE</sequence>
<protein>
    <submittedName>
        <fullName evidence="2">Mannose-6-phosphate isomerase, cupin superfamily</fullName>
    </submittedName>
</protein>
<dbReference type="Pfam" id="PF07883">
    <property type="entry name" value="Cupin_2"/>
    <property type="match status" value="1"/>
</dbReference>
<evidence type="ECO:0000313" key="2">
    <source>
        <dbReference type="EMBL" id="SDQ86556.1"/>
    </source>
</evidence>
<keyword evidence="2" id="KW-0413">Isomerase</keyword>
<dbReference type="Proteomes" id="UP000217103">
    <property type="component" value="Unassembled WGS sequence"/>
</dbReference>
<dbReference type="RefSeq" id="WP_093259124.1">
    <property type="nucleotide sequence ID" value="NZ_FNKK01000002.1"/>
</dbReference>
<organism evidence="2 3">
    <name type="scientific">Thermostaphylospora chromogena</name>
    <dbReference type="NCBI Taxonomy" id="35622"/>
    <lineage>
        <taxon>Bacteria</taxon>
        <taxon>Bacillati</taxon>
        <taxon>Actinomycetota</taxon>
        <taxon>Actinomycetes</taxon>
        <taxon>Streptosporangiales</taxon>
        <taxon>Thermomonosporaceae</taxon>
        <taxon>Thermostaphylospora</taxon>
    </lineage>
</organism>
<dbReference type="OrthoDB" id="160522at2"/>
<dbReference type="InterPro" id="IPR014710">
    <property type="entry name" value="RmlC-like_jellyroll"/>
</dbReference>
<dbReference type="Gene3D" id="2.60.120.10">
    <property type="entry name" value="Jelly Rolls"/>
    <property type="match status" value="1"/>
</dbReference>
<reference evidence="2 3" key="1">
    <citation type="submission" date="2016-10" db="EMBL/GenBank/DDBJ databases">
        <authorList>
            <person name="de Groot N.N."/>
        </authorList>
    </citation>
    <scope>NUCLEOTIDE SEQUENCE [LARGE SCALE GENOMIC DNA]</scope>
    <source>
        <strain evidence="2 3">DSM 43794</strain>
    </source>
</reference>
<dbReference type="InterPro" id="IPR011051">
    <property type="entry name" value="RmlC_Cupin_sf"/>
</dbReference>